<proteinExistence type="predicted"/>
<dbReference type="InterPro" id="IPR036864">
    <property type="entry name" value="Zn2-C6_fun-type_DNA-bd_sf"/>
</dbReference>
<gene>
    <name evidence="7" type="ORF">BKA67DRAFT_677630</name>
</gene>
<dbReference type="GeneID" id="70137719"/>
<dbReference type="Proteomes" id="UP000758603">
    <property type="component" value="Unassembled WGS sequence"/>
</dbReference>
<evidence type="ECO:0000256" key="2">
    <source>
        <dbReference type="ARBA" id="ARBA00022723"/>
    </source>
</evidence>
<evidence type="ECO:0000313" key="8">
    <source>
        <dbReference type="Proteomes" id="UP000758603"/>
    </source>
</evidence>
<dbReference type="SUPFAM" id="SSF57701">
    <property type="entry name" value="Zn2/Cys6 DNA-binding domain"/>
    <property type="match status" value="2"/>
</dbReference>
<dbReference type="GO" id="GO:0005634">
    <property type="term" value="C:nucleus"/>
    <property type="evidence" value="ECO:0007669"/>
    <property type="project" value="UniProtKB-SubCell"/>
</dbReference>
<dbReference type="PANTHER" id="PTHR47338:SF7">
    <property type="entry name" value="ZN(II)2CYS6 TRANSCRIPTION FACTOR (EUROFUNG)"/>
    <property type="match status" value="1"/>
</dbReference>
<dbReference type="GO" id="GO:0006351">
    <property type="term" value="P:DNA-templated transcription"/>
    <property type="evidence" value="ECO:0007669"/>
    <property type="project" value="InterPro"/>
</dbReference>
<dbReference type="InterPro" id="IPR001138">
    <property type="entry name" value="Zn2Cys6_DnaBD"/>
</dbReference>
<dbReference type="AlphaFoldDB" id="A0A9P8ZWY5"/>
<evidence type="ECO:0000256" key="3">
    <source>
        <dbReference type="ARBA" id="ARBA00023015"/>
    </source>
</evidence>
<evidence type="ECO:0000256" key="5">
    <source>
        <dbReference type="ARBA" id="ARBA00023242"/>
    </source>
</evidence>
<feature type="domain" description="Zn(2)-C6 fungal-type" evidence="6">
    <location>
        <begin position="8"/>
        <end position="38"/>
    </location>
</feature>
<reference evidence="7" key="1">
    <citation type="journal article" date="2021" name="Nat. Commun.">
        <title>Genetic determinants of endophytism in the Arabidopsis root mycobiome.</title>
        <authorList>
            <person name="Mesny F."/>
            <person name="Miyauchi S."/>
            <person name="Thiergart T."/>
            <person name="Pickel B."/>
            <person name="Atanasova L."/>
            <person name="Karlsson M."/>
            <person name="Huettel B."/>
            <person name="Barry K.W."/>
            <person name="Haridas S."/>
            <person name="Chen C."/>
            <person name="Bauer D."/>
            <person name="Andreopoulos W."/>
            <person name="Pangilinan J."/>
            <person name="LaButti K."/>
            <person name="Riley R."/>
            <person name="Lipzen A."/>
            <person name="Clum A."/>
            <person name="Drula E."/>
            <person name="Henrissat B."/>
            <person name="Kohler A."/>
            <person name="Grigoriev I.V."/>
            <person name="Martin F.M."/>
            <person name="Hacquard S."/>
        </authorList>
    </citation>
    <scope>NUCLEOTIDE SEQUENCE</scope>
    <source>
        <strain evidence="7">MPI-SDFR-AT-0073</strain>
    </source>
</reference>
<evidence type="ECO:0000313" key="7">
    <source>
        <dbReference type="EMBL" id="KAH6652563.1"/>
    </source>
</evidence>
<dbReference type="CDD" id="cd00067">
    <property type="entry name" value="GAL4"/>
    <property type="match status" value="2"/>
</dbReference>
<organism evidence="7 8">
    <name type="scientific">Truncatella angustata</name>
    <dbReference type="NCBI Taxonomy" id="152316"/>
    <lineage>
        <taxon>Eukaryota</taxon>
        <taxon>Fungi</taxon>
        <taxon>Dikarya</taxon>
        <taxon>Ascomycota</taxon>
        <taxon>Pezizomycotina</taxon>
        <taxon>Sordariomycetes</taxon>
        <taxon>Xylariomycetidae</taxon>
        <taxon>Amphisphaeriales</taxon>
        <taxon>Sporocadaceae</taxon>
        <taxon>Truncatella</taxon>
    </lineage>
</organism>
<dbReference type="GO" id="GO:0008270">
    <property type="term" value="F:zinc ion binding"/>
    <property type="evidence" value="ECO:0007669"/>
    <property type="project" value="InterPro"/>
</dbReference>
<dbReference type="SMART" id="SM00906">
    <property type="entry name" value="Fungal_trans"/>
    <property type="match status" value="1"/>
</dbReference>
<dbReference type="PANTHER" id="PTHR47338">
    <property type="entry name" value="ZN(II)2CYS6 TRANSCRIPTION FACTOR (EUROFUNG)-RELATED"/>
    <property type="match status" value="1"/>
</dbReference>
<dbReference type="GO" id="GO:0000981">
    <property type="term" value="F:DNA-binding transcription factor activity, RNA polymerase II-specific"/>
    <property type="evidence" value="ECO:0007669"/>
    <property type="project" value="InterPro"/>
</dbReference>
<dbReference type="CDD" id="cd12148">
    <property type="entry name" value="fungal_TF_MHR"/>
    <property type="match status" value="1"/>
</dbReference>
<feature type="domain" description="Zn(2)-C6 fungal-type" evidence="6">
    <location>
        <begin position="68"/>
        <end position="97"/>
    </location>
</feature>
<dbReference type="Pfam" id="PF04082">
    <property type="entry name" value="Fungal_trans"/>
    <property type="match status" value="1"/>
</dbReference>
<dbReference type="Pfam" id="PF00172">
    <property type="entry name" value="Zn_clus"/>
    <property type="match status" value="2"/>
</dbReference>
<comment type="subcellular location">
    <subcellularLocation>
        <location evidence="1">Nucleus</location>
    </subcellularLocation>
</comment>
<keyword evidence="5" id="KW-0539">Nucleus</keyword>
<dbReference type="Gene3D" id="4.10.240.10">
    <property type="entry name" value="Zn(2)-C6 fungal-type DNA-binding domain"/>
    <property type="match status" value="2"/>
</dbReference>
<accession>A0A9P8ZWY5</accession>
<keyword evidence="3" id="KW-0805">Transcription regulation</keyword>
<keyword evidence="2" id="KW-0479">Metal-binding</keyword>
<dbReference type="GO" id="GO:0003677">
    <property type="term" value="F:DNA binding"/>
    <property type="evidence" value="ECO:0007669"/>
    <property type="project" value="InterPro"/>
</dbReference>
<sequence length="674" mass="76446">MATKELASCKQCRRRKVKCDRTGHCCGACSRLRLNCSFGNNKLTSVDDREPASHVTEAGIKRLRARNACQQCRSQKARCSGTGPCERCQARGENCELITENPLSSGQQPCTINNHNSASLEITYSAGVADVNVLLLDRSAVKQYIEAYFDNIDPISCVFLHRAKVLSDWSRGKIYDDLTVLICALGLLHNGHSQQHRDVSRCWVRAVQSRIMAHVERQTLDQLQNIVLLVQYHFLISNIPETWNLISLAARLAFTLRLNYEHHGIEPAKQESQRRLLWAIYQLDRMLSGGVEDLAVCPVERMHIRLPCDDHSFHRDIPSRAPRLNDYEHSDALSVGILAYHIRLNATRDRILRYTKRIRREGSAPSLTKPTLQVLEQELKTFLEHLPDDLKLTSDQLLLMSHTKDAQAYNMLHIHWLQCHCDLYRFLIPGIRESVDSHAFRNTPTEYVDYCQKACLESALRLCDLWTAIAQLEFQKPVNDVFFAISIYQVTQIINHLCQLLPQNGPHCLQNVKASLYGALDLAKPLRKMYPRVESCLKDIGHLLQVLGQNAGDMQKPTNRGPQPNLHHLPSLHSLIPEYSEQNGVVIDLPALGISPRTVAAPEPLQAMSTQPPHTLPVIPQLSDHIVRPYLQSGECDSLNFVEQTEFEPANIFDMQFNGYYDPVQNDLISAFVV</sequence>
<name>A0A9P8ZWY5_9PEZI</name>
<comment type="caution">
    <text evidence="7">The sequence shown here is derived from an EMBL/GenBank/DDBJ whole genome shotgun (WGS) entry which is preliminary data.</text>
</comment>
<dbReference type="InterPro" id="IPR050815">
    <property type="entry name" value="TF_fung"/>
</dbReference>
<dbReference type="OrthoDB" id="4685598at2759"/>
<evidence type="ECO:0000256" key="4">
    <source>
        <dbReference type="ARBA" id="ARBA00023163"/>
    </source>
</evidence>
<dbReference type="RefSeq" id="XP_045956840.1">
    <property type="nucleotide sequence ID" value="XM_046108828.1"/>
</dbReference>
<dbReference type="PROSITE" id="PS50048">
    <property type="entry name" value="ZN2_CY6_FUNGAL_2"/>
    <property type="match status" value="2"/>
</dbReference>
<dbReference type="PROSITE" id="PS00463">
    <property type="entry name" value="ZN2_CY6_FUNGAL_1"/>
    <property type="match status" value="2"/>
</dbReference>
<keyword evidence="8" id="KW-1185">Reference proteome</keyword>
<keyword evidence="4" id="KW-0804">Transcription</keyword>
<dbReference type="SMART" id="SM00066">
    <property type="entry name" value="GAL4"/>
    <property type="match status" value="2"/>
</dbReference>
<dbReference type="InterPro" id="IPR007219">
    <property type="entry name" value="XnlR_reg_dom"/>
</dbReference>
<dbReference type="EMBL" id="JAGPXC010000005">
    <property type="protein sequence ID" value="KAH6652563.1"/>
    <property type="molecule type" value="Genomic_DNA"/>
</dbReference>
<evidence type="ECO:0000259" key="6">
    <source>
        <dbReference type="PROSITE" id="PS50048"/>
    </source>
</evidence>
<protein>
    <recommendedName>
        <fullName evidence="6">Zn(2)-C6 fungal-type domain-containing protein</fullName>
    </recommendedName>
</protein>
<evidence type="ECO:0000256" key="1">
    <source>
        <dbReference type="ARBA" id="ARBA00004123"/>
    </source>
</evidence>